<proteinExistence type="predicted"/>
<feature type="transmembrane region" description="Helical" evidence="1">
    <location>
        <begin position="137"/>
        <end position="156"/>
    </location>
</feature>
<dbReference type="OrthoDB" id="6196651at2"/>
<evidence type="ECO:0008006" key="4">
    <source>
        <dbReference type="Google" id="ProtNLM"/>
    </source>
</evidence>
<organism evidence="2 3">
    <name type="scientific">Aliikangiella coralliicola</name>
    <dbReference type="NCBI Taxonomy" id="2592383"/>
    <lineage>
        <taxon>Bacteria</taxon>
        <taxon>Pseudomonadati</taxon>
        <taxon>Pseudomonadota</taxon>
        <taxon>Gammaproteobacteria</taxon>
        <taxon>Oceanospirillales</taxon>
        <taxon>Pleioneaceae</taxon>
        <taxon>Aliikangiella</taxon>
    </lineage>
</organism>
<sequence>MPEISTLGWIHTFIGAMSLASAFFCLIVYKNILENKALGIFYLGGTFITATTSLFIYQHGVFGPAHVLAVLTLLSLTIGYCIRFIPRMVHYSPYIKSFCYSLTVLFHIIPAVTEGLLRLPANKPFVTDQSDPFLAKVHGVLFLVFIVGYICQYFWLRRHFVQTKKAH</sequence>
<reference evidence="2 3" key="1">
    <citation type="submission" date="2019-07" db="EMBL/GenBank/DDBJ databases">
        <title>Draft genome for Aliikangiella sp. M105.</title>
        <authorList>
            <person name="Wang G."/>
        </authorList>
    </citation>
    <scope>NUCLEOTIDE SEQUENCE [LARGE SCALE GENOMIC DNA]</scope>
    <source>
        <strain evidence="2 3">M105</strain>
    </source>
</reference>
<keyword evidence="1" id="KW-0812">Transmembrane</keyword>
<feature type="transmembrane region" description="Helical" evidence="1">
    <location>
        <begin position="97"/>
        <end position="117"/>
    </location>
</feature>
<feature type="transmembrane region" description="Helical" evidence="1">
    <location>
        <begin position="40"/>
        <end position="59"/>
    </location>
</feature>
<gene>
    <name evidence="2" type="ORF">FLL46_00955</name>
</gene>
<name>A0A545UJ40_9GAMM</name>
<evidence type="ECO:0000313" key="2">
    <source>
        <dbReference type="EMBL" id="TQV89481.1"/>
    </source>
</evidence>
<feature type="transmembrane region" description="Helical" evidence="1">
    <location>
        <begin position="65"/>
        <end position="85"/>
    </location>
</feature>
<evidence type="ECO:0000313" key="3">
    <source>
        <dbReference type="Proteomes" id="UP000315439"/>
    </source>
</evidence>
<evidence type="ECO:0000256" key="1">
    <source>
        <dbReference type="SAM" id="Phobius"/>
    </source>
</evidence>
<dbReference type="RefSeq" id="WP_142891545.1">
    <property type="nucleotide sequence ID" value="NZ_ML660160.1"/>
</dbReference>
<comment type="caution">
    <text evidence="2">The sequence shown here is derived from an EMBL/GenBank/DDBJ whole genome shotgun (WGS) entry which is preliminary data.</text>
</comment>
<dbReference type="AlphaFoldDB" id="A0A545UJ40"/>
<keyword evidence="1" id="KW-1133">Transmembrane helix</keyword>
<dbReference type="EMBL" id="VIKS01000001">
    <property type="protein sequence ID" value="TQV89481.1"/>
    <property type="molecule type" value="Genomic_DNA"/>
</dbReference>
<dbReference type="Proteomes" id="UP000315439">
    <property type="component" value="Unassembled WGS sequence"/>
</dbReference>
<keyword evidence="1" id="KW-0472">Membrane</keyword>
<keyword evidence="3" id="KW-1185">Reference proteome</keyword>
<protein>
    <recommendedName>
        <fullName evidence="4">DUF2306 domain-containing protein</fullName>
    </recommendedName>
</protein>
<feature type="transmembrane region" description="Helical" evidence="1">
    <location>
        <begin position="6"/>
        <end position="28"/>
    </location>
</feature>
<accession>A0A545UJ40</accession>